<feature type="non-terminal residue" evidence="1">
    <location>
        <position position="143"/>
    </location>
</feature>
<reference evidence="1" key="1">
    <citation type="journal article" date="2014" name="Front. Microbiol.">
        <title>High frequency of phylogenetically diverse reductive dehalogenase-homologous genes in deep subseafloor sedimentary metagenomes.</title>
        <authorList>
            <person name="Kawai M."/>
            <person name="Futagami T."/>
            <person name="Toyoda A."/>
            <person name="Takaki Y."/>
            <person name="Nishi S."/>
            <person name="Hori S."/>
            <person name="Arai W."/>
            <person name="Tsubouchi T."/>
            <person name="Morono Y."/>
            <person name="Uchiyama I."/>
            <person name="Ito T."/>
            <person name="Fujiyama A."/>
            <person name="Inagaki F."/>
            <person name="Takami H."/>
        </authorList>
    </citation>
    <scope>NUCLEOTIDE SEQUENCE</scope>
    <source>
        <strain evidence="1">Expedition CK06-06</strain>
    </source>
</reference>
<comment type="caution">
    <text evidence="1">The sequence shown here is derived from an EMBL/GenBank/DDBJ whole genome shotgun (WGS) entry which is preliminary data.</text>
</comment>
<dbReference type="AlphaFoldDB" id="X1JG90"/>
<sequence length="143" mass="15615">MEIPQIVDDGAGGAIIIWRSHLPEWRGAIYAQRIDSRGNILWQEDGVKVCEGGVNIYPFMVSDSSGGAILIWSHGDEIRGQRLDATGRKLWGPKGAVVSFPGRHSPVAISEDGYGGVFISWVASKFIDDETLSYVQRIDAQGN</sequence>
<accession>X1JG90</accession>
<organism evidence="1">
    <name type="scientific">marine sediment metagenome</name>
    <dbReference type="NCBI Taxonomy" id="412755"/>
    <lineage>
        <taxon>unclassified sequences</taxon>
        <taxon>metagenomes</taxon>
        <taxon>ecological metagenomes</taxon>
    </lineage>
</organism>
<proteinExistence type="predicted"/>
<evidence type="ECO:0000313" key="1">
    <source>
        <dbReference type="EMBL" id="GAH68783.1"/>
    </source>
</evidence>
<dbReference type="EMBL" id="BARU01033556">
    <property type="protein sequence ID" value="GAH68783.1"/>
    <property type="molecule type" value="Genomic_DNA"/>
</dbReference>
<protein>
    <submittedName>
        <fullName evidence="1">Uncharacterized protein</fullName>
    </submittedName>
</protein>
<gene>
    <name evidence="1" type="ORF">S03H2_52782</name>
</gene>
<name>X1JG90_9ZZZZ</name>